<feature type="compositionally biased region" description="Polar residues" evidence="1">
    <location>
        <begin position="37"/>
        <end position="49"/>
    </location>
</feature>
<organism evidence="2 3">
    <name type="scientific">Trichonephila inaurata madagascariensis</name>
    <dbReference type="NCBI Taxonomy" id="2747483"/>
    <lineage>
        <taxon>Eukaryota</taxon>
        <taxon>Metazoa</taxon>
        <taxon>Ecdysozoa</taxon>
        <taxon>Arthropoda</taxon>
        <taxon>Chelicerata</taxon>
        <taxon>Arachnida</taxon>
        <taxon>Araneae</taxon>
        <taxon>Araneomorphae</taxon>
        <taxon>Entelegynae</taxon>
        <taxon>Araneoidea</taxon>
        <taxon>Nephilidae</taxon>
        <taxon>Trichonephila</taxon>
        <taxon>Trichonephila inaurata</taxon>
    </lineage>
</organism>
<protein>
    <submittedName>
        <fullName evidence="2">Uncharacterized protein</fullName>
    </submittedName>
</protein>
<dbReference type="SUPFAM" id="SSF48371">
    <property type="entry name" value="ARM repeat"/>
    <property type="match status" value="1"/>
</dbReference>
<comment type="caution">
    <text evidence="2">The sequence shown here is derived from an EMBL/GenBank/DDBJ whole genome shotgun (WGS) entry which is preliminary data.</text>
</comment>
<dbReference type="Gene3D" id="1.25.40.180">
    <property type="match status" value="1"/>
</dbReference>
<proteinExistence type="predicted"/>
<name>A0A8X6YD03_9ARAC</name>
<dbReference type="EMBL" id="BMAV01017042">
    <property type="protein sequence ID" value="GFY68398.1"/>
    <property type="molecule type" value="Genomic_DNA"/>
</dbReference>
<dbReference type="Proteomes" id="UP000886998">
    <property type="component" value="Unassembled WGS sequence"/>
</dbReference>
<evidence type="ECO:0000313" key="3">
    <source>
        <dbReference type="Proteomes" id="UP000886998"/>
    </source>
</evidence>
<feature type="region of interest" description="Disordered" evidence="1">
    <location>
        <begin position="27"/>
        <end position="51"/>
    </location>
</feature>
<evidence type="ECO:0000256" key="1">
    <source>
        <dbReference type="SAM" id="MobiDB-lite"/>
    </source>
</evidence>
<dbReference type="AlphaFoldDB" id="A0A8X6YD03"/>
<accession>A0A8X6YD03</accession>
<gene>
    <name evidence="2" type="ORF">TNIN_490901</name>
</gene>
<reference evidence="2" key="1">
    <citation type="submission" date="2020-08" db="EMBL/GenBank/DDBJ databases">
        <title>Multicomponent nature underlies the extraordinary mechanical properties of spider dragline silk.</title>
        <authorList>
            <person name="Kono N."/>
            <person name="Nakamura H."/>
            <person name="Mori M."/>
            <person name="Yoshida Y."/>
            <person name="Ohtoshi R."/>
            <person name="Malay A.D."/>
            <person name="Moran D.A.P."/>
            <person name="Tomita M."/>
            <person name="Numata K."/>
            <person name="Arakawa K."/>
        </authorList>
    </citation>
    <scope>NUCLEOTIDE SEQUENCE</scope>
</reference>
<evidence type="ECO:0000313" key="2">
    <source>
        <dbReference type="EMBL" id="GFY68398.1"/>
    </source>
</evidence>
<keyword evidence="3" id="KW-1185">Reference proteome</keyword>
<dbReference type="InterPro" id="IPR016024">
    <property type="entry name" value="ARM-type_fold"/>
</dbReference>
<sequence>MDKEVENSDPSVCVQFATQAAAVLKEPTSKPVETTGVPDSQTALQPSESETIRVEETVDMELVERAEGEKDDSSYNGQESIPAKDAVIPTSLNEKSGKNTSAVCSQVQEKGIIHLMACQAFNRFHINCENSDPSVCVRCYPSCCDKEPTSKPVETAGVPDSQTALQPSESETIRVEETVDMELVERAEGESSGEYICCEEFHKRLHETIKMLSPQNFEGDIQEICSFSMNAESSISSLVDIIHEKATEETEASTTVLWAKLCKRLMKIKD</sequence>